<feature type="region of interest" description="Disordered" evidence="1">
    <location>
        <begin position="101"/>
        <end position="122"/>
    </location>
</feature>
<dbReference type="AlphaFoldDB" id="A0A3P7KXM6"/>
<sequence length="166" mass="18089">MRGQEDKSSTRESRTRNRLTHPSRSAEVNKSTKENCWQKGGFKTPDVVAGPDVGAADVLHPSPGIDEEEFLKWADIDADVGVTDETSKKDFEQNLVSEIIQKEEVKNGGEANDDDDEDKEPSAVCLSTQGFEACVSRFLHPVLRGLGAPPAASALRAIVKRTICAH</sequence>
<evidence type="ECO:0000313" key="2">
    <source>
        <dbReference type="EMBL" id="VDN09314.1"/>
    </source>
</evidence>
<dbReference type="EMBL" id="UYRU01046784">
    <property type="protein sequence ID" value="VDN09314.1"/>
    <property type="molecule type" value="Genomic_DNA"/>
</dbReference>
<evidence type="ECO:0000313" key="3">
    <source>
        <dbReference type="Proteomes" id="UP000281553"/>
    </source>
</evidence>
<evidence type="ECO:0000256" key="1">
    <source>
        <dbReference type="SAM" id="MobiDB-lite"/>
    </source>
</evidence>
<protein>
    <submittedName>
        <fullName evidence="2">Uncharacterized protein</fullName>
    </submittedName>
</protein>
<keyword evidence="3" id="KW-1185">Reference proteome</keyword>
<organism evidence="2 3">
    <name type="scientific">Dibothriocephalus latus</name>
    <name type="common">Fish tapeworm</name>
    <name type="synonym">Diphyllobothrium latum</name>
    <dbReference type="NCBI Taxonomy" id="60516"/>
    <lineage>
        <taxon>Eukaryota</taxon>
        <taxon>Metazoa</taxon>
        <taxon>Spiralia</taxon>
        <taxon>Lophotrochozoa</taxon>
        <taxon>Platyhelminthes</taxon>
        <taxon>Cestoda</taxon>
        <taxon>Eucestoda</taxon>
        <taxon>Diphyllobothriidea</taxon>
        <taxon>Diphyllobothriidae</taxon>
        <taxon>Dibothriocephalus</taxon>
    </lineage>
</organism>
<feature type="compositionally biased region" description="Basic and acidic residues" evidence="1">
    <location>
        <begin position="1"/>
        <end position="15"/>
    </location>
</feature>
<name>A0A3P7KXM6_DIBLA</name>
<gene>
    <name evidence="2" type="ORF">DILT_LOCUS5145</name>
</gene>
<accession>A0A3P7KXM6</accession>
<proteinExistence type="predicted"/>
<feature type="region of interest" description="Disordered" evidence="1">
    <location>
        <begin position="1"/>
        <end position="43"/>
    </location>
</feature>
<reference evidence="2 3" key="1">
    <citation type="submission" date="2018-11" db="EMBL/GenBank/DDBJ databases">
        <authorList>
            <consortium name="Pathogen Informatics"/>
        </authorList>
    </citation>
    <scope>NUCLEOTIDE SEQUENCE [LARGE SCALE GENOMIC DNA]</scope>
</reference>
<dbReference type="Proteomes" id="UP000281553">
    <property type="component" value="Unassembled WGS sequence"/>
</dbReference>